<comment type="similarity">
    <text evidence="1">Belongs to the bacterial solute-binding protein 3 family.</text>
</comment>
<accession>A0A0J7YN89</accession>
<evidence type="ECO:0000256" key="3">
    <source>
        <dbReference type="ARBA" id="ARBA00022729"/>
    </source>
</evidence>
<dbReference type="GO" id="GO:0005576">
    <property type="term" value="C:extracellular region"/>
    <property type="evidence" value="ECO:0007669"/>
    <property type="project" value="TreeGrafter"/>
</dbReference>
<feature type="domain" description="Solute-binding protein family 3/N-terminal" evidence="4">
    <location>
        <begin position="1"/>
        <end position="161"/>
    </location>
</feature>
<name>A0A0J7YN89_BETVV</name>
<dbReference type="PANTHER" id="PTHR30085:SF6">
    <property type="entry name" value="ABC TRANSPORTER GLUTAMINE-BINDING PROTEIN GLNH"/>
    <property type="match status" value="1"/>
</dbReference>
<gene>
    <name evidence="5" type="ORF">BVRB_039910</name>
</gene>
<dbReference type="SUPFAM" id="SSF53850">
    <property type="entry name" value="Periplasmic binding protein-like II"/>
    <property type="match status" value="1"/>
</dbReference>
<feature type="non-terminal residue" evidence="5">
    <location>
        <position position="1"/>
    </location>
</feature>
<dbReference type="Gramene" id="KMS65054">
    <property type="protein sequence ID" value="KMS65054"/>
    <property type="gene ID" value="BVRB_039910"/>
</dbReference>
<evidence type="ECO:0000259" key="4">
    <source>
        <dbReference type="SMART" id="SM00062"/>
    </source>
</evidence>
<evidence type="ECO:0000313" key="6">
    <source>
        <dbReference type="Proteomes" id="UP000035740"/>
    </source>
</evidence>
<evidence type="ECO:0000313" key="5">
    <source>
        <dbReference type="EMBL" id="KMS65054.1"/>
    </source>
</evidence>
<dbReference type="Gene3D" id="3.40.190.10">
    <property type="entry name" value="Periplasmic binding protein-like II"/>
    <property type="match status" value="2"/>
</dbReference>
<dbReference type="Proteomes" id="UP000035740">
    <property type="component" value="Unassembled WGS sequence"/>
</dbReference>
<dbReference type="GO" id="GO:0006865">
    <property type="term" value="P:amino acid transport"/>
    <property type="evidence" value="ECO:0007669"/>
    <property type="project" value="TreeGrafter"/>
</dbReference>
<dbReference type="Pfam" id="PF00497">
    <property type="entry name" value="SBP_bac_3"/>
    <property type="match status" value="1"/>
</dbReference>
<evidence type="ECO:0000256" key="1">
    <source>
        <dbReference type="ARBA" id="ARBA00010333"/>
    </source>
</evidence>
<evidence type="ECO:0000256" key="2">
    <source>
        <dbReference type="ARBA" id="ARBA00022448"/>
    </source>
</evidence>
<dbReference type="PANTHER" id="PTHR30085">
    <property type="entry name" value="AMINO ACID ABC TRANSPORTER PERMEASE"/>
    <property type="match status" value="1"/>
</dbReference>
<dbReference type="InterPro" id="IPR051455">
    <property type="entry name" value="Bact_solute-bind_prot3"/>
</dbReference>
<protein>
    <recommendedName>
        <fullName evidence="4">Solute-binding protein family 3/N-terminal domain-containing protein</fullName>
    </recommendedName>
</protein>
<dbReference type="InterPro" id="IPR001638">
    <property type="entry name" value="Solute-binding_3/MltF_N"/>
</dbReference>
<organism evidence="5 6">
    <name type="scientific">Beta vulgaris subsp. vulgaris</name>
    <name type="common">Beet</name>
    <dbReference type="NCBI Taxonomy" id="3555"/>
    <lineage>
        <taxon>Eukaryota</taxon>
        <taxon>Viridiplantae</taxon>
        <taxon>Streptophyta</taxon>
        <taxon>Embryophyta</taxon>
        <taxon>Tracheophyta</taxon>
        <taxon>Spermatophyta</taxon>
        <taxon>Magnoliopsida</taxon>
        <taxon>eudicotyledons</taxon>
        <taxon>Gunneridae</taxon>
        <taxon>Pentapetalae</taxon>
        <taxon>Caryophyllales</taxon>
        <taxon>Chenopodiaceae</taxon>
        <taxon>Betoideae</taxon>
        <taxon>Beta</taxon>
    </lineage>
</organism>
<dbReference type="EMBL" id="KQ115610">
    <property type="protein sequence ID" value="KMS65054.1"/>
    <property type="molecule type" value="Genomic_DNA"/>
</dbReference>
<keyword evidence="6" id="KW-1185">Reference proteome</keyword>
<dbReference type="AlphaFoldDB" id="A0A0J7YN89"/>
<sequence>DLTPGLLANRFDAIMASMSITAQRKEIIDFSNRYYQTPASFTVRKASNIRDTSPKVMAGRLIGVTAGTIHERYIADVYVPAGAKLKTYNTQQEAQLELERGRLDAVLTDKVGIYEWLANGAGGNCCDYAGEDVTDPKYIGEGVGIGLRKGDEALKAGSTRR</sequence>
<dbReference type="OrthoDB" id="5984008at2759"/>
<reference evidence="5 6" key="1">
    <citation type="journal article" date="2014" name="Nature">
        <title>The genome of the recently domesticated crop plant sugar beet (Beta vulgaris).</title>
        <authorList>
            <person name="Dohm J.C."/>
            <person name="Minoche A.E."/>
            <person name="Holtgrawe D."/>
            <person name="Capella-Gutierrez S."/>
            <person name="Zakrzewski F."/>
            <person name="Tafer H."/>
            <person name="Rupp O."/>
            <person name="Sorensen T.R."/>
            <person name="Stracke R."/>
            <person name="Reinhardt R."/>
            <person name="Goesmann A."/>
            <person name="Kraft T."/>
            <person name="Schulz B."/>
            <person name="Stadler P.F."/>
            <person name="Schmidt T."/>
            <person name="Gabaldon T."/>
            <person name="Lehrach H."/>
            <person name="Weisshaar B."/>
            <person name="Himmelbauer H."/>
        </authorList>
    </citation>
    <scope>NUCLEOTIDE SEQUENCE [LARGE SCALE GENOMIC DNA]</scope>
    <source>
        <tissue evidence="5">Taproot</tissue>
    </source>
</reference>
<keyword evidence="2" id="KW-0813">Transport</keyword>
<keyword evidence="3" id="KW-0732">Signal</keyword>
<proteinExistence type="inferred from homology"/>
<dbReference type="SMART" id="SM00062">
    <property type="entry name" value="PBPb"/>
    <property type="match status" value="1"/>
</dbReference>